<evidence type="ECO:0000256" key="3">
    <source>
        <dbReference type="SAM" id="MobiDB-lite"/>
    </source>
</evidence>
<dbReference type="SUPFAM" id="SSF48452">
    <property type="entry name" value="TPR-like"/>
    <property type="match status" value="3"/>
</dbReference>
<evidence type="ECO:0008006" key="6">
    <source>
        <dbReference type="Google" id="ProtNLM"/>
    </source>
</evidence>
<evidence type="ECO:0000256" key="1">
    <source>
        <dbReference type="ARBA" id="ARBA00022741"/>
    </source>
</evidence>
<name>A0A5M3VPM0_9ACTN</name>
<dbReference type="Proteomes" id="UP000334990">
    <property type="component" value="Unassembled WGS sequence"/>
</dbReference>
<sequence length="883" mass="93665">MPERLLGAVANLESAALFEALRELVENHLLLVDEGGQGYAFRHALARDAVYHDMLPGERAQWHVAYARALSAGPELTDASSVWAQLAHHWFAALDLPAALPALLAAARASSAYAPAEESWHLERALEIWPRVPDAAALTGTDLVGVLTAAGDAAWRTGSVDRSRALFELALAESDGSGPVARRALLMARWAETLRDLGQLEESVEALRSALDLMPPEPLEYAHAVLLTSLTRNQLRGDFDEDVQATAERAVAVSAAVRAHAEHADALVTLGSVQAAVGNTETGMRTLAEGLALAERIGAVETVMRARNNSSDLLEMLGRHQEAVDTAALGLELARRTGTSRTWGAYLAGNLVEAMYRLGRWREAEQTAGQSLRGEPEGVFAATLLEQLAQISVLTGRREEAARLAGRAKSLVIDSGDPQFLQPLAFSLAEARRLAGDLDGGLAIIQDALTLDCTLWLGRYSWPLVWLGTRIAVDRALLARDRRAAGHSPAALASLAEIAGALPRLTPAATGYALTTAAERTASMGPRTSGRTRWPRGASRRSRTRWPTACSGWPRTGAPPVIAGPRRRRRPRPRSWPRTLSLDRSSTRWEVHGAGDLLVGADLGERRLELGGHRVVSAAAQDEAVGRVALVDRRDDGTRALVRVSLLAAVLFDHGVSDVLQHRMVVLDALLDRLAGETGVRASPEGARFHGQDLDSQRGDLLAQDLGHAFDGVLGGGVVAEPGHSSQAGHRGHVDDPAAAAGAHAGQDRAGDRQHGEEVQFEQLSDGGVGHALDRPVPAAAGVVDQDVDAAEVGFCRRDGVADLLGVGDVEAREQDPIAVLSGPFAQFAGPAGGQCDAVADLQRGLGEGHTEAAGCASSDEPGLHALPPCGGRMSFRLELLLK</sequence>
<dbReference type="PANTHER" id="PTHR16305">
    <property type="entry name" value="TESTICULAR SOLUBLE ADENYLYL CYCLASE"/>
    <property type="match status" value="1"/>
</dbReference>
<dbReference type="GO" id="GO:0005524">
    <property type="term" value="F:ATP binding"/>
    <property type="evidence" value="ECO:0007669"/>
    <property type="project" value="UniProtKB-KW"/>
</dbReference>
<organism evidence="4 5">
    <name type="scientific">Acrocarpospora corrugata</name>
    <dbReference type="NCBI Taxonomy" id="35763"/>
    <lineage>
        <taxon>Bacteria</taxon>
        <taxon>Bacillati</taxon>
        <taxon>Actinomycetota</taxon>
        <taxon>Actinomycetes</taxon>
        <taxon>Streptosporangiales</taxon>
        <taxon>Streptosporangiaceae</taxon>
        <taxon>Acrocarpospora</taxon>
    </lineage>
</organism>
<reference evidence="4 5" key="1">
    <citation type="submission" date="2019-10" db="EMBL/GenBank/DDBJ databases">
        <title>Whole genome shotgun sequence of Acrocarpospora corrugata NBRC 13972.</title>
        <authorList>
            <person name="Ichikawa N."/>
            <person name="Kimura A."/>
            <person name="Kitahashi Y."/>
            <person name="Komaki H."/>
            <person name="Oguchi A."/>
        </authorList>
    </citation>
    <scope>NUCLEOTIDE SEQUENCE [LARGE SCALE GENOMIC DNA]</scope>
    <source>
        <strain evidence="4 5">NBRC 13972</strain>
    </source>
</reference>
<proteinExistence type="predicted"/>
<evidence type="ECO:0000313" key="5">
    <source>
        <dbReference type="Proteomes" id="UP000334990"/>
    </source>
</evidence>
<dbReference type="GO" id="GO:0004016">
    <property type="term" value="F:adenylate cyclase activity"/>
    <property type="evidence" value="ECO:0007669"/>
    <property type="project" value="TreeGrafter"/>
</dbReference>
<gene>
    <name evidence="4" type="ORF">Acor_07990</name>
</gene>
<keyword evidence="5" id="KW-1185">Reference proteome</keyword>
<evidence type="ECO:0000313" key="4">
    <source>
        <dbReference type="EMBL" id="GER98736.1"/>
    </source>
</evidence>
<accession>A0A5M3VPM0</accession>
<keyword evidence="1" id="KW-0547">Nucleotide-binding</keyword>
<dbReference type="AlphaFoldDB" id="A0A5M3VPM0"/>
<dbReference type="GO" id="GO:0005737">
    <property type="term" value="C:cytoplasm"/>
    <property type="evidence" value="ECO:0007669"/>
    <property type="project" value="TreeGrafter"/>
</dbReference>
<feature type="region of interest" description="Disordered" evidence="3">
    <location>
        <begin position="520"/>
        <end position="582"/>
    </location>
</feature>
<comment type="caution">
    <text evidence="4">The sequence shown here is derived from an EMBL/GenBank/DDBJ whole genome shotgun (WGS) entry which is preliminary data.</text>
</comment>
<dbReference type="InterPro" id="IPR011990">
    <property type="entry name" value="TPR-like_helical_dom_sf"/>
</dbReference>
<evidence type="ECO:0000256" key="2">
    <source>
        <dbReference type="ARBA" id="ARBA00022840"/>
    </source>
</evidence>
<feature type="compositionally biased region" description="Basic residues" evidence="3">
    <location>
        <begin position="565"/>
        <end position="575"/>
    </location>
</feature>
<protein>
    <recommendedName>
        <fullName evidence="6">MalT-like TPR region domain-containing protein</fullName>
    </recommendedName>
</protein>
<dbReference type="PANTHER" id="PTHR16305:SF35">
    <property type="entry name" value="TRANSCRIPTIONAL ACTIVATOR DOMAIN"/>
    <property type="match status" value="1"/>
</dbReference>
<feature type="region of interest" description="Disordered" evidence="3">
    <location>
        <begin position="717"/>
        <end position="757"/>
    </location>
</feature>
<dbReference type="EMBL" id="BLAD01000037">
    <property type="protein sequence ID" value="GER98736.1"/>
    <property type="molecule type" value="Genomic_DNA"/>
</dbReference>
<feature type="compositionally biased region" description="Basic and acidic residues" evidence="3">
    <location>
        <begin position="746"/>
        <end position="757"/>
    </location>
</feature>
<dbReference type="Gene3D" id="1.25.40.10">
    <property type="entry name" value="Tetratricopeptide repeat domain"/>
    <property type="match status" value="2"/>
</dbReference>
<keyword evidence="2" id="KW-0067">ATP-binding</keyword>